<accession>A0A504YHP0</accession>
<keyword evidence="3" id="KW-0227">DNA damage</keyword>
<dbReference type="GO" id="GO:0032357">
    <property type="term" value="F:oxidized purine DNA binding"/>
    <property type="evidence" value="ECO:0007669"/>
    <property type="project" value="TreeGrafter"/>
</dbReference>
<keyword evidence="2" id="KW-0479">Metal-binding</keyword>
<dbReference type="PANTHER" id="PTHR42944">
    <property type="entry name" value="ADENINE DNA GLYCOSYLASE"/>
    <property type="match status" value="1"/>
</dbReference>
<dbReference type="GO" id="GO:0006284">
    <property type="term" value="P:base-excision repair"/>
    <property type="evidence" value="ECO:0007669"/>
    <property type="project" value="InterPro"/>
</dbReference>
<dbReference type="GO" id="GO:0005634">
    <property type="term" value="C:nucleus"/>
    <property type="evidence" value="ECO:0007669"/>
    <property type="project" value="TreeGrafter"/>
</dbReference>
<evidence type="ECO:0000256" key="3">
    <source>
        <dbReference type="ARBA" id="ARBA00022763"/>
    </source>
</evidence>
<evidence type="ECO:0000313" key="10">
    <source>
        <dbReference type="Proteomes" id="UP000316759"/>
    </source>
</evidence>
<keyword evidence="6" id="KW-0411">Iron-sulfur</keyword>
<dbReference type="PANTHER" id="PTHR42944:SF1">
    <property type="entry name" value="ADENINE DNA GLYCOSYLASE"/>
    <property type="match status" value="1"/>
</dbReference>
<gene>
    <name evidence="9" type="ORF">FGIG_11322</name>
</gene>
<reference evidence="9 10" key="1">
    <citation type="submission" date="2019-04" db="EMBL/GenBank/DDBJ databases">
        <title>Annotation for the trematode Fasciola gigantica.</title>
        <authorList>
            <person name="Choi Y.-J."/>
        </authorList>
    </citation>
    <scope>NUCLEOTIDE SEQUENCE [LARGE SCALE GENOMIC DNA]</scope>
    <source>
        <strain evidence="9">Uganda_cow_1</strain>
    </source>
</reference>
<keyword evidence="5" id="KW-0408">Iron</keyword>
<sequence length="112" mass="12046">MMKCLDQPRVPVLDGNVIRVLARLRRIGAPVQLTSTTTLLWGLADHLVDADRPGDFNQSVMELGATLCTPKQPSCSVCPLGTIGVCMAYTEATVDVKATHAKVSGFVIYRSS</sequence>
<keyword evidence="7" id="KW-0234">DNA repair</keyword>
<dbReference type="GO" id="GO:0006298">
    <property type="term" value="P:mismatch repair"/>
    <property type="evidence" value="ECO:0007669"/>
    <property type="project" value="TreeGrafter"/>
</dbReference>
<dbReference type="OrthoDB" id="10248838at2759"/>
<dbReference type="GO" id="GO:0000701">
    <property type="term" value="F:purine-specific mismatch base pair DNA N-glycosylase activity"/>
    <property type="evidence" value="ECO:0007669"/>
    <property type="project" value="TreeGrafter"/>
</dbReference>
<evidence type="ECO:0000256" key="6">
    <source>
        <dbReference type="ARBA" id="ARBA00023014"/>
    </source>
</evidence>
<dbReference type="GO" id="GO:0051536">
    <property type="term" value="F:iron-sulfur cluster binding"/>
    <property type="evidence" value="ECO:0007669"/>
    <property type="project" value="UniProtKB-KW"/>
</dbReference>
<dbReference type="STRING" id="46835.A0A504YHP0"/>
<evidence type="ECO:0000256" key="1">
    <source>
        <dbReference type="ARBA" id="ARBA00001966"/>
    </source>
</evidence>
<dbReference type="EMBL" id="SUNJ01008412">
    <property type="protein sequence ID" value="TPP61252.1"/>
    <property type="molecule type" value="Genomic_DNA"/>
</dbReference>
<keyword evidence="8" id="KW-0326">Glycosidase</keyword>
<evidence type="ECO:0000256" key="7">
    <source>
        <dbReference type="ARBA" id="ARBA00023204"/>
    </source>
</evidence>
<keyword evidence="4" id="KW-0378">Hydrolase</keyword>
<dbReference type="InterPro" id="IPR044298">
    <property type="entry name" value="MIG/MutY"/>
</dbReference>
<evidence type="ECO:0000256" key="8">
    <source>
        <dbReference type="ARBA" id="ARBA00023295"/>
    </source>
</evidence>
<dbReference type="Proteomes" id="UP000316759">
    <property type="component" value="Unassembled WGS sequence"/>
</dbReference>
<proteinExistence type="predicted"/>
<dbReference type="Gene3D" id="1.10.1670.10">
    <property type="entry name" value="Helix-hairpin-Helix base-excision DNA repair enzymes (C-terminal)"/>
    <property type="match status" value="1"/>
</dbReference>
<dbReference type="GO" id="GO:0046872">
    <property type="term" value="F:metal ion binding"/>
    <property type="evidence" value="ECO:0007669"/>
    <property type="project" value="UniProtKB-KW"/>
</dbReference>
<dbReference type="InterPro" id="IPR023170">
    <property type="entry name" value="HhH_base_excis_C"/>
</dbReference>
<dbReference type="AlphaFoldDB" id="A0A504YHP0"/>
<comment type="cofactor">
    <cofactor evidence="1">
        <name>[4Fe-4S] cluster</name>
        <dbReference type="ChEBI" id="CHEBI:49883"/>
    </cofactor>
</comment>
<protein>
    <submittedName>
        <fullName evidence="9">A/G-specific adenine DNA glycosylase</fullName>
    </submittedName>
</protein>
<evidence type="ECO:0000256" key="4">
    <source>
        <dbReference type="ARBA" id="ARBA00022801"/>
    </source>
</evidence>
<evidence type="ECO:0000313" key="9">
    <source>
        <dbReference type="EMBL" id="TPP61252.1"/>
    </source>
</evidence>
<dbReference type="InterPro" id="IPR011257">
    <property type="entry name" value="DNA_glycosylase"/>
</dbReference>
<organism evidence="9 10">
    <name type="scientific">Fasciola gigantica</name>
    <name type="common">Giant liver fluke</name>
    <dbReference type="NCBI Taxonomy" id="46835"/>
    <lineage>
        <taxon>Eukaryota</taxon>
        <taxon>Metazoa</taxon>
        <taxon>Spiralia</taxon>
        <taxon>Lophotrochozoa</taxon>
        <taxon>Platyhelminthes</taxon>
        <taxon>Trematoda</taxon>
        <taxon>Digenea</taxon>
        <taxon>Plagiorchiida</taxon>
        <taxon>Echinostomata</taxon>
        <taxon>Echinostomatoidea</taxon>
        <taxon>Fasciolidae</taxon>
        <taxon>Fasciola</taxon>
    </lineage>
</organism>
<dbReference type="GO" id="GO:0034039">
    <property type="term" value="F:8-oxo-7,8-dihydroguanine DNA N-glycosylase activity"/>
    <property type="evidence" value="ECO:0007669"/>
    <property type="project" value="TreeGrafter"/>
</dbReference>
<name>A0A504YHP0_FASGI</name>
<comment type="caution">
    <text evidence="9">The sequence shown here is derived from an EMBL/GenBank/DDBJ whole genome shotgun (WGS) entry which is preliminary data.</text>
</comment>
<keyword evidence="10" id="KW-1185">Reference proteome</keyword>
<evidence type="ECO:0000256" key="5">
    <source>
        <dbReference type="ARBA" id="ARBA00023004"/>
    </source>
</evidence>
<dbReference type="SUPFAM" id="SSF48150">
    <property type="entry name" value="DNA-glycosylase"/>
    <property type="match status" value="1"/>
</dbReference>
<dbReference type="GO" id="GO:0035485">
    <property type="term" value="F:adenine/guanine mispair binding"/>
    <property type="evidence" value="ECO:0007669"/>
    <property type="project" value="TreeGrafter"/>
</dbReference>
<evidence type="ECO:0000256" key="2">
    <source>
        <dbReference type="ARBA" id="ARBA00022723"/>
    </source>
</evidence>